<dbReference type="EMBL" id="LKLN01000094">
    <property type="protein sequence ID" value="KSU00985.1"/>
    <property type="molecule type" value="Genomic_DNA"/>
</dbReference>
<accession>A0A0A7T072</accession>
<proteinExistence type="predicted"/>
<gene>
    <name evidence="1" type="ORF">KF282_2603</name>
</gene>
<reference evidence="2" key="1">
    <citation type="submission" date="2015-10" db="EMBL/GenBank/DDBJ databases">
        <title>Draft Genome Sequences of 11 Lactococcus lactis subspecies cremoris strains.</title>
        <authorList>
            <person name="Wels M."/>
            <person name="Backus L."/>
            <person name="Boekhorst J."/>
            <person name="Dijkstra A."/>
            <person name="Beerthuizen M."/>
            <person name="Kelly W."/>
            <person name="Siezen R."/>
            <person name="Bachmann H."/>
            <person name="Van Hijum S."/>
        </authorList>
    </citation>
    <scope>NUCLEOTIDE SEQUENCE [LARGE SCALE GENOMIC DNA]</scope>
    <source>
        <strain evidence="2">KF282</strain>
    </source>
</reference>
<dbReference type="Proteomes" id="UP000053058">
    <property type="component" value="Unassembled WGS sequence"/>
</dbReference>
<sequence length="184" mass="21927">MKVSGFIWFVQQVYMIIIASLMFWLNFLLGFVFLGTTFSFKRTFAYIEGTYYDKYHERTKEVKLKFEWSNLILLFTVGVFILASHFPLSNLSTFLILVSLAYFVLTLIYIIFKTYYRLEKFTDVMQKLMGNWAMAIYSLMLIILAIFLTGFNRVWFLFFIPGLFCKMIDISFKHLDKKKVKIND</sequence>
<dbReference type="PATRIC" id="fig|1360.100.peg.948"/>
<evidence type="ECO:0000313" key="1">
    <source>
        <dbReference type="EMBL" id="KSU00985.1"/>
    </source>
</evidence>
<protein>
    <submittedName>
        <fullName evidence="1">Uncharacterized protein</fullName>
    </submittedName>
</protein>
<dbReference type="AlphaFoldDB" id="A0A0A7T072"/>
<comment type="caution">
    <text evidence="1">The sequence shown here is derived from an EMBL/GenBank/DDBJ whole genome shotgun (WGS) entry which is preliminary data.</text>
</comment>
<organism evidence="1 2">
    <name type="scientific">Lactococcus lactis subsp. lactis</name>
    <name type="common">Streptococcus lactis</name>
    <dbReference type="NCBI Taxonomy" id="1360"/>
    <lineage>
        <taxon>Bacteria</taxon>
        <taxon>Bacillati</taxon>
        <taxon>Bacillota</taxon>
        <taxon>Bacilli</taxon>
        <taxon>Lactobacillales</taxon>
        <taxon>Streptococcaceae</taxon>
        <taxon>Lactococcus</taxon>
    </lineage>
</organism>
<name>A0A0A7T072_LACLL</name>
<dbReference type="RefSeq" id="WP_029344012.1">
    <property type="nucleotide sequence ID" value="NZ_CAKMBL010000003.1"/>
</dbReference>
<evidence type="ECO:0000313" key="2">
    <source>
        <dbReference type="Proteomes" id="UP000053058"/>
    </source>
</evidence>